<evidence type="ECO:0000313" key="3">
    <source>
        <dbReference type="Proteomes" id="UP001153269"/>
    </source>
</evidence>
<name>A0A9N7VK08_PLEPL</name>
<reference evidence="2" key="1">
    <citation type="submission" date="2020-03" db="EMBL/GenBank/DDBJ databases">
        <authorList>
            <person name="Weist P."/>
        </authorList>
    </citation>
    <scope>NUCLEOTIDE SEQUENCE</scope>
</reference>
<dbReference type="EMBL" id="CADEAL010004205">
    <property type="protein sequence ID" value="CAB1454297.1"/>
    <property type="molecule type" value="Genomic_DNA"/>
</dbReference>
<evidence type="ECO:0000313" key="2">
    <source>
        <dbReference type="EMBL" id="CAB1454297.1"/>
    </source>
</evidence>
<organism evidence="2 3">
    <name type="scientific">Pleuronectes platessa</name>
    <name type="common">European plaice</name>
    <dbReference type="NCBI Taxonomy" id="8262"/>
    <lineage>
        <taxon>Eukaryota</taxon>
        <taxon>Metazoa</taxon>
        <taxon>Chordata</taxon>
        <taxon>Craniata</taxon>
        <taxon>Vertebrata</taxon>
        <taxon>Euteleostomi</taxon>
        <taxon>Actinopterygii</taxon>
        <taxon>Neopterygii</taxon>
        <taxon>Teleostei</taxon>
        <taxon>Neoteleostei</taxon>
        <taxon>Acanthomorphata</taxon>
        <taxon>Carangaria</taxon>
        <taxon>Pleuronectiformes</taxon>
        <taxon>Pleuronectoidei</taxon>
        <taxon>Pleuronectidae</taxon>
        <taxon>Pleuronectes</taxon>
    </lineage>
</organism>
<protein>
    <submittedName>
        <fullName evidence="2">Uncharacterized protein</fullName>
    </submittedName>
</protein>
<dbReference type="Proteomes" id="UP001153269">
    <property type="component" value="Unassembled WGS sequence"/>
</dbReference>
<sequence>MTQLITEQLRPEKLCVLLFFYKVTDRLLNMNELWSHCVCRSEQLSVFTRAPRPCPLIGEPGTRRSQHWQDGAGGTPPSSLILTLRKPMEGYFNKVWKKPSSSHCLALSVLSVPSESAQRAGRKLSQVGFLSKWERKCSNRE</sequence>
<evidence type="ECO:0000256" key="1">
    <source>
        <dbReference type="SAM" id="MobiDB-lite"/>
    </source>
</evidence>
<comment type="caution">
    <text evidence="2">The sequence shown here is derived from an EMBL/GenBank/DDBJ whole genome shotgun (WGS) entry which is preliminary data.</text>
</comment>
<dbReference type="AlphaFoldDB" id="A0A9N7VK08"/>
<accession>A0A9N7VK08</accession>
<keyword evidence="3" id="KW-1185">Reference proteome</keyword>
<feature type="region of interest" description="Disordered" evidence="1">
    <location>
        <begin position="58"/>
        <end position="79"/>
    </location>
</feature>
<gene>
    <name evidence="2" type="ORF">PLEPLA_LOCUS42061</name>
</gene>
<proteinExistence type="predicted"/>